<organism evidence="1 2">
    <name type="scientific">Paractinoplanes ovalisporus</name>
    <dbReference type="NCBI Taxonomy" id="2810368"/>
    <lineage>
        <taxon>Bacteria</taxon>
        <taxon>Bacillati</taxon>
        <taxon>Actinomycetota</taxon>
        <taxon>Actinomycetes</taxon>
        <taxon>Micromonosporales</taxon>
        <taxon>Micromonosporaceae</taxon>
        <taxon>Paractinoplanes</taxon>
    </lineage>
</organism>
<evidence type="ECO:0000313" key="2">
    <source>
        <dbReference type="Proteomes" id="UP000632138"/>
    </source>
</evidence>
<protein>
    <submittedName>
        <fullName evidence="1">Uncharacterized protein</fullName>
    </submittedName>
</protein>
<accession>A0ABS2A6Q0</accession>
<reference evidence="1 2" key="1">
    <citation type="submission" date="2021-01" db="EMBL/GenBank/DDBJ databases">
        <title>Actinoplanes sp. nov. LDG1-06 isolated from lichen.</title>
        <authorList>
            <person name="Saeng-In P."/>
            <person name="Phongsopitanun W."/>
            <person name="Kanchanasin P."/>
            <person name="Yuki M."/>
            <person name="Kudo T."/>
            <person name="Ohkuma M."/>
            <person name="Tanasupawat S."/>
        </authorList>
    </citation>
    <scope>NUCLEOTIDE SEQUENCE [LARGE SCALE GENOMIC DNA]</scope>
    <source>
        <strain evidence="1 2">LDG1-06</strain>
    </source>
</reference>
<dbReference type="Proteomes" id="UP000632138">
    <property type="component" value="Unassembled WGS sequence"/>
</dbReference>
<dbReference type="RefSeq" id="WP_203375390.1">
    <property type="nucleotide sequence ID" value="NZ_JAENHP010000002.1"/>
</dbReference>
<dbReference type="EMBL" id="JAENHP010000002">
    <property type="protein sequence ID" value="MBM2615504.1"/>
    <property type="molecule type" value="Genomic_DNA"/>
</dbReference>
<gene>
    <name evidence="1" type="ORF">JIG36_07985</name>
</gene>
<keyword evidence="2" id="KW-1185">Reference proteome</keyword>
<name>A0ABS2A6Q0_9ACTN</name>
<comment type="caution">
    <text evidence="1">The sequence shown here is derived from an EMBL/GenBank/DDBJ whole genome shotgun (WGS) entry which is preliminary data.</text>
</comment>
<proteinExistence type="predicted"/>
<evidence type="ECO:0000313" key="1">
    <source>
        <dbReference type="EMBL" id="MBM2615504.1"/>
    </source>
</evidence>
<sequence length="405" mass="43469">MTDPDRWLADRHEEFAGALSDALDLDAGLRDATLTRRHDEFVAGVAGSLDLDRGLAAITSARRSPRGSGGAVSLAELPDHLALVEPAVRLRSRPVLHQFAADLTDLVAATDPSATVNDWFSRRWSRVLWHLDEAARLVDWMAGELPVASAHVEDLRLFPALGTMMAAAGPARVAVERALETAGLKPAEPGVVELDALLRAAGNSAMEICQAVRAQVYEMVAEAYAGEEDPPGAVPLRDLRTAAVGGMGTLAEMALRRGPAGSPMAVLGRVLSVMVELVSMLHVALTETGHLVMLLGNAPDPGEPRDRVAWSARSVAAAFLIGQLVGLSKVREPEVLRLRAQIDDFRGADLGALDLGDLELVGIRWSEGTRWPPGWEERVRLSSVPIGEGEYEIRDRPASRDRSAL</sequence>